<dbReference type="InterPro" id="IPR036390">
    <property type="entry name" value="WH_DNA-bd_sf"/>
</dbReference>
<comment type="caution">
    <text evidence="2">The sequence shown here is derived from an EMBL/GenBank/DDBJ whole genome shotgun (WGS) entry which is preliminary data.</text>
</comment>
<accession>A0A010RF29</accession>
<dbReference type="PRINTS" id="PR00033">
    <property type="entry name" value="HTHASNC"/>
</dbReference>
<protein>
    <recommendedName>
        <fullName evidence="1">HTH asnC-type domain-containing protein</fullName>
    </recommendedName>
</protein>
<dbReference type="EMBL" id="AFOY02000025">
    <property type="protein sequence ID" value="EXF91401.1"/>
    <property type="molecule type" value="Genomic_DNA"/>
</dbReference>
<dbReference type="eggNOG" id="COG1522">
    <property type="taxonomic scope" value="Bacteria"/>
</dbReference>
<dbReference type="Gene3D" id="1.10.10.10">
    <property type="entry name" value="Winged helix-like DNA-binding domain superfamily/Winged helix DNA-binding domain"/>
    <property type="match status" value="1"/>
</dbReference>
<name>A0A010RF29_PSEFL</name>
<proteinExistence type="predicted"/>
<dbReference type="PROSITE" id="PS50956">
    <property type="entry name" value="HTH_ASNC_2"/>
    <property type="match status" value="1"/>
</dbReference>
<dbReference type="Proteomes" id="UP000022611">
    <property type="component" value="Unassembled WGS sequence"/>
</dbReference>
<dbReference type="PANTHER" id="PTHR30154:SF53">
    <property type="entry name" value="HTH-TYPE TRANSCRIPTIONAL REGULATOR LRPC"/>
    <property type="match status" value="1"/>
</dbReference>
<dbReference type="InterPro" id="IPR036388">
    <property type="entry name" value="WH-like_DNA-bd_sf"/>
</dbReference>
<dbReference type="GO" id="GO:0043200">
    <property type="term" value="P:response to amino acid"/>
    <property type="evidence" value="ECO:0007669"/>
    <property type="project" value="TreeGrafter"/>
</dbReference>
<sequence>MGLDSKDWQILEALQKNARQSLASLGKRIGLSQPAMSERVQKLEAAGVIEG</sequence>
<dbReference type="OrthoDB" id="5476at2"/>
<gene>
    <name evidence="2" type="ORF">HK44_018440</name>
</gene>
<dbReference type="Pfam" id="PF13404">
    <property type="entry name" value="HTH_AsnC-type"/>
    <property type="match status" value="1"/>
</dbReference>
<feature type="domain" description="HTH asnC-type" evidence="1">
    <location>
        <begin position="3"/>
        <end position="51"/>
    </location>
</feature>
<organism evidence="2 3">
    <name type="scientific">Pseudomonas fluorescens HK44</name>
    <dbReference type="NCBI Taxonomy" id="1042209"/>
    <lineage>
        <taxon>Bacteria</taxon>
        <taxon>Pseudomonadati</taxon>
        <taxon>Pseudomonadota</taxon>
        <taxon>Gammaproteobacteria</taxon>
        <taxon>Pseudomonadales</taxon>
        <taxon>Pseudomonadaceae</taxon>
        <taxon>Pseudomonas</taxon>
    </lineage>
</organism>
<feature type="non-terminal residue" evidence="2">
    <location>
        <position position="51"/>
    </location>
</feature>
<evidence type="ECO:0000259" key="1">
    <source>
        <dbReference type="PROSITE" id="PS50956"/>
    </source>
</evidence>
<dbReference type="SUPFAM" id="SSF46785">
    <property type="entry name" value="Winged helix' DNA-binding domain"/>
    <property type="match status" value="1"/>
</dbReference>
<dbReference type="CDD" id="cd00090">
    <property type="entry name" value="HTH_ARSR"/>
    <property type="match status" value="1"/>
</dbReference>
<dbReference type="PANTHER" id="PTHR30154">
    <property type="entry name" value="LEUCINE-RESPONSIVE REGULATORY PROTEIN"/>
    <property type="match status" value="1"/>
</dbReference>
<dbReference type="RefSeq" id="WP_024265195.1">
    <property type="nucleotide sequence ID" value="NZ_AFOY02000025.1"/>
</dbReference>
<dbReference type="HOGENOM" id="CLU_207684_0_0_6"/>
<dbReference type="GO" id="GO:0005829">
    <property type="term" value="C:cytosol"/>
    <property type="evidence" value="ECO:0007669"/>
    <property type="project" value="TreeGrafter"/>
</dbReference>
<dbReference type="InterPro" id="IPR011991">
    <property type="entry name" value="ArsR-like_HTH"/>
</dbReference>
<dbReference type="AlphaFoldDB" id="A0A010RF29"/>
<dbReference type="GO" id="GO:0043565">
    <property type="term" value="F:sequence-specific DNA binding"/>
    <property type="evidence" value="ECO:0007669"/>
    <property type="project" value="InterPro"/>
</dbReference>
<dbReference type="GO" id="GO:0006355">
    <property type="term" value="P:regulation of DNA-templated transcription"/>
    <property type="evidence" value="ECO:0007669"/>
    <property type="project" value="UniProtKB-ARBA"/>
</dbReference>
<evidence type="ECO:0000313" key="3">
    <source>
        <dbReference type="Proteomes" id="UP000022611"/>
    </source>
</evidence>
<dbReference type="InterPro" id="IPR000485">
    <property type="entry name" value="AsnC-type_HTH_dom"/>
</dbReference>
<reference evidence="2 3" key="1">
    <citation type="journal article" date="2011" name="J. Bacteriol.">
        <title>Draft genome sequence of the polycyclic aromatic hydrocarbon-degrading, genetically engineered bioluminescent bioreporter Pseudomonas fluorescens HK44.</title>
        <authorList>
            <person name="Chauhan A."/>
            <person name="Layton A.C."/>
            <person name="Williams D.E."/>
            <person name="Smartt A.E."/>
            <person name="Ripp S."/>
            <person name="Karpinets T.V."/>
            <person name="Brown S.D."/>
            <person name="Sayler G.S."/>
        </authorList>
    </citation>
    <scope>NUCLEOTIDE SEQUENCE [LARGE SCALE GENOMIC DNA]</scope>
    <source>
        <strain evidence="2 3">HK44</strain>
    </source>
</reference>
<evidence type="ECO:0000313" key="2">
    <source>
        <dbReference type="EMBL" id="EXF91401.1"/>
    </source>
</evidence>